<dbReference type="EMBL" id="AUZZ01004646">
    <property type="protein sequence ID" value="EQD52377.1"/>
    <property type="molecule type" value="Genomic_DNA"/>
</dbReference>
<dbReference type="EMBL" id="AUZY01012910">
    <property type="protein sequence ID" value="EQD27253.1"/>
    <property type="molecule type" value="Genomic_DNA"/>
</dbReference>
<reference evidence="1" key="2">
    <citation type="journal article" date="2014" name="ISME J.">
        <title>Microbial stratification in low pH oxic and suboxic macroscopic growths along an acid mine drainage.</title>
        <authorList>
            <person name="Mendez-Garcia C."/>
            <person name="Mesa V."/>
            <person name="Sprenger R.R."/>
            <person name="Richter M."/>
            <person name="Diez M.S."/>
            <person name="Solano J."/>
            <person name="Bargiela R."/>
            <person name="Golyshina O.V."/>
            <person name="Manteca A."/>
            <person name="Ramos J.L."/>
            <person name="Gallego J.R."/>
            <person name="Llorente I."/>
            <person name="Martins Dos Santos V.A."/>
            <person name="Jensen O.N."/>
            <person name="Pelaez A.I."/>
            <person name="Sanchez J."/>
            <person name="Ferrer M."/>
        </authorList>
    </citation>
    <scope>NUCLEOTIDE SEQUENCE</scope>
</reference>
<proteinExistence type="predicted"/>
<evidence type="ECO:0000313" key="1">
    <source>
        <dbReference type="EMBL" id="EQD27253.1"/>
    </source>
</evidence>
<protein>
    <submittedName>
        <fullName evidence="1">Uncharacterized protein</fullName>
    </submittedName>
</protein>
<dbReference type="AlphaFoldDB" id="T0Y2M6"/>
<comment type="caution">
    <text evidence="1">The sequence shown here is derived from an EMBL/GenBank/DDBJ whole genome shotgun (WGS) entry which is preliminary data.</text>
</comment>
<accession>T0Y2M6</accession>
<name>T0Y2M6_9ZZZZ</name>
<sequence>METYLRVLIHSQGASPTEVTRKLWKVGFVPVQGNYDFVYDWDGVPDPEDLVELTEEVSQALEGCRVLFELETINPNGPAEDEGEP</sequence>
<organism evidence="1">
    <name type="scientific">mine drainage metagenome</name>
    <dbReference type="NCBI Taxonomy" id="410659"/>
    <lineage>
        <taxon>unclassified sequences</taxon>
        <taxon>metagenomes</taxon>
        <taxon>ecological metagenomes</taxon>
    </lineage>
</organism>
<gene>
    <name evidence="1" type="ORF">B1B_19225</name>
    <name evidence="2" type="ORF">B2A_06556</name>
</gene>
<evidence type="ECO:0000313" key="2">
    <source>
        <dbReference type="EMBL" id="EQD52377.1"/>
    </source>
</evidence>
<reference evidence="1" key="1">
    <citation type="submission" date="2013-08" db="EMBL/GenBank/DDBJ databases">
        <authorList>
            <person name="Mendez C."/>
            <person name="Richter M."/>
            <person name="Ferrer M."/>
            <person name="Sanchez J."/>
        </authorList>
    </citation>
    <scope>NUCLEOTIDE SEQUENCE</scope>
</reference>